<name>A0A0G4EYN6_VITBC</name>
<dbReference type="SUPFAM" id="SSF55920">
    <property type="entry name" value="Creatinase/aminopeptidase"/>
    <property type="match status" value="1"/>
</dbReference>
<dbReference type="Gene3D" id="2.30.29.30">
    <property type="entry name" value="Pleckstrin-homology domain (PH domain)/Phosphotyrosine-binding domain (PTB)"/>
    <property type="match status" value="1"/>
</dbReference>
<evidence type="ECO:0000256" key="9">
    <source>
        <dbReference type="ARBA" id="ARBA00023242"/>
    </source>
</evidence>
<evidence type="ECO:0000256" key="10">
    <source>
        <dbReference type="RuleBase" id="RU367052"/>
    </source>
</evidence>
<dbReference type="Gene3D" id="3.90.230.10">
    <property type="entry name" value="Creatinase/methionine aminopeptidase superfamily"/>
    <property type="match status" value="1"/>
</dbReference>
<dbReference type="OMA" id="YHINTIP"/>
<keyword evidence="8 10" id="KW-0234">DNA repair</keyword>
<dbReference type="GO" id="GO:0035101">
    <property type="term" value="C:FACT complex"/>
    <property type="evidence" value="ECO:0007669"/>
    <property type="project" value="UniProtKB-UniRule"/>
</dbReference>
<evidence type="ECO:0000313" key="15">
    <source>
        <dbReference type="EMBL" id="CEM04056.1"/>
    </source>
</evidence>
<keyword evidence="3 10" id="KW-0235">DNA replication</keyword>
<dbReference type="InterPro" id="IPR036005">
    <property type="entry name" value="Creatinase/aminopeptidase-like"/>
</dbReference>
<dbReference type="GO" id="GO:0006281">
    <property type="term" value="P:DNA repair"/>
    <property type="evidence" value="ECO:0007669"/>
    <property type="project" value="UniProtKB-UniRule"/>
</dbReference>
<keyword evidence="2 10" id="KW-0158">Chromosome</keyword>
<dbReference type="Proteomes" id="UP000041254">
    <property type="component" value="Unassembled WGS sequence"/>
</dbReference>
<feature type="region of interest" description="Disordered" evidence="11">
    <location>
        <begin position="1017"/>
        <end position="1108"/>
    </location>
</feature>
<dbReference type="InterPro" id="IPR013719">
    <property type="entry name" value="RTT106/SPT16-like_middle_dom"/>
</dbReference>
<evidence type="ECO:0000259" key="14">
    <source>
        <dbReference type="SMART" id="SM01287"/>
    </source>
</evidence>
<dbReference type="Gene3D" id="2.30.29.210">
    <property type="entry name" value="FACT complex subunit Spt16p/Cdc68p"/>
    <property type="match status" value="1"/>
</dbReference>
<dbReference type="OrthoDB" id="426845at2759"/>
<dbReference type="InterPro" id="IPR000994">
    <property type="entry name" value="Pept_M24"/>
</dbReference>
<dbReference type="SMART" id="SM01287">
    <property type="entry name" value="Rtt106"/>
    <property type="match status" value="1"/>
</dbReference>
<dbReference type="FunCoup" id="A0A0G4EYN6">
    <property type="interactions" value="723"/>
</dbReference>
<dbReference type="InterPro" id="IPR048969">
    <property type="entry name" value="FACT_SPT16_C"/>
</dbReference>
<dbReference type="Pfam" id="PF08512">
    <property type="entry name" value="Rttp106-like_middle"/>
    <property type="match status" value="1"/>
</dbReference>
<accession>A0A0G4EYN6</accession>
<dbReference type="Pfam" id="PF00557">
    <property type="entry name" value="Peptidase_M24"/>
    <property type="match status" value="1"/>
</dbReference>
<dbReference type="InterPro" id="IPR011993">
    <property type="entry name" value="PH-like_dom_sf"/>
</dbReference>
<evidence type="ECO:0000256" key="3">
    <source>
        <dbReference type="ARBA" id="ARBA00022705"/>
    </source>
</evidence>
<dbReference type="SMART" id="SM01286">
    <property type="entry name" value="SPT16"/>
    <property type="match status" value="1"/>
</dbReference>
<dbReference type="PANTHER" id="PTHR13980">
    <property type="entry name" value="CDC68 RELATED"/>
    <property type="match status" value="1"/>
</dbReference>
<dbReference type="Pfam" id="PF21091">
    <property type="entry name" value="SPT16_C"/>
    <property type="match status" value="1"/>
</dbReference>
<feature type="domain" description="FACT complex subunit SPT16 middle" evidence="13">
    <location>
        <begin position="620"/>
        <end position="778"/>
    </location>
</feature>
<keyword evidence="9 10" id="KW-0539">Nucleus</keyword>
<dbReference type="Gene3D" id="2.30.29.150">
    <property type="match status" value="1"/>
</dbReference>
<dbReference type="FunFam" id="2.30.29.30:FF:000017">
    <property type="entry name" value="FACT complex subunit SPT16"/>
    <property type="match status" value="1"/>
</dbReference>
<evidence type="ECO:0000256" key="2">
    <source>
        <dbReference type="ARBA" id="ARBA00022454"/>
    </source>
</evidence>
<organism evidence="15 16">
    <name type="scientific">Vitrella brassicaformis (strain CCMP3155)</name>
    <dbReference type="NCBI Taxonomy" id="1169540"/>
    <lineage>
        <taxon>Eukaryota</taxon>
        <taxon>Sar</taxon>
        <taxon>Alveolata</taxon>
        <taxon>Colpodellida</taxon>
        <taxon>Vitrellaceae</taxon>
        <taxon>Vitrella</taxon>
    </lineage>
</organism>
<dbReference type="Pfam" id="PF08644">
    <property type="entry name" value="SPT16"/>
    <property type="match status" value="1"/>
</dbReference>
<dbReference type="InterPro" id="IPR029149">
    <property type="entry name" value="Creatin/AminoP/Spt16_N"/>
</dbReference>
<comment type="similarity">
    <text evidence="1 10">Belongs to the peptidase M24 family. SPT16 subfamily.</text>
</comment>
<dbReference type="GO" id="GO:0031491">
    <property type="term" value="F:nucleosome binding"/>
    <property type="evidence" value="ECO:0007669"/>
    <property type="project" value="TreeGrafter"/>
</dbReference>
<reference evidence="15 16" key="1">
    <citation type="submission" date="2014-11" db="EMBL/GenBank/DDBJ databases">
        <authorList>
            <person name="Zhu J."/>
            <person name="Qi W."/>
            <person name="Song R."/>
        </authorList>
    </citation>
    <scope>NUCLEOTIDE SEQUENCE [LARGE SCALE GENOMIC DNA]</scope>
</reference>
<keyword evidence="4 10" id="KW-0227">DNA damage</keyword>
<dbReference type="AlphaFoldDB" id="A0A0G4EYN6"/>
<feature type="region of interest" description="Disordered" evidence="11">
    <location>
        <begin position="418"/>
        <end position="444"/>
    </location>
</feature>
<evidence type="ECO:0000256" key="1">
    <source>
        <dbReference type="ARBA" id="ARBA00010779"/>
    </source>
</evidence>
<comment type="subunit">
    <text evidence="10">Component of the FACT complex.</text>
</comment>
<dbReference type="PANTHER" id="PTHR13980:SF15">
    <property type="entry name" value="FACT COMPLEX SUBUNIT SPT16"/>
    <property type="match status" value="1"/>
</dbReference>
<dbReference type="InParanoid" id="A0A0G4EYN6"/>
<keyword evidence="16" id="KW-1185">Reference proteome</keyword>
<keyword evidence="7 10" id="KW-0804">Transcription</keyword>
<dbReference type="EMBL" id="CDMY01000347">
    <property type="protein sequence ID" value="CEM04056.1"/>
    <property type="molecule type" value="Genomic_DNA"/>
</dbReference>
<dbReference type="SMART" id="SM01285">
    <property type="entry name" value="FACT-Spt16_Nlob"/>
    <property type="match status" value="1"/>
</dbReference>
<dbReference type="Gene3D" id="3.40.350.10">
    <property type="entry name" value="Creatinase/prolidase N-terminal domain"/>
    <property type="match status" value="1"/>
</dbReference>
<dbReference type="InterPro" id="IPR040258">
    <property type="entry name" value="Spt16"/>
</dbReference>
<keyword evidence="5 10" id="KW-0805">Transcription regulation</keyword>
<dbReference type="GO" id="GO:0006368">
    <property type="term" value="P:transcription elongation by RNA polymerase II"/>
    <property type="evidence" value="ECO:0007669"/>
    <property type="project" value="TreeGrafter"/>
</dbReference>
<evidence type="ECO:0000259" key="13">
    <source>
        <dbReference type="SMART" id="SM01286"/>
    </source>
</evidence>
<evidence type="ECO:0000256" key="8">
    <source>
        <dbReference type="ARBA" id="ARBA00023204"/>
    </source>
</evidence>
<dbReference type="GO" id="GO:0006260">
    <property type="term" value="P:DNA replication"/>
    <property type="evidence" value="ECO:0007669"/>
    <property type="project" value="UniProtKB-KW"/>
</dbReference>
<feature type="domain" description="Histone chaperone RTT106/FACT complex subunit SPT16-like middle" evidence="14">
    <location>
        <begin position="897"/>
        <end position="987"/>
    </location>
</feature>
<evidence type="ECO:0000256" key="6">
    <source>
        <dbReference type="ARBA" id="ARBA00023054"/>
    </source>
</evidence>
<feature type="domain" description="FACT complex subunit SPT16 N-terminal lobe" evidence="12">
    <location>
        <begin position="6"/>
        <end position="172"/>
    </location>
</feature>
<evidence type="ECO:0000256" key="5">
    <source>
        <dbReference type="ARBA" id="ARBA00023015"/>
    </source>
</evidence>
<dbReference type="VEuPathDB" id="CryptoDB:Vbra_8489"/>
<feature type="compositionally biased region" description="Acidic residues" evidence="11">
    <location>
        <begin position="487"/>
        <end position="498"/>
    </location>
</feature>
<sequence>MAAIAIDAESCKRRLERLFAVWDHMFDKPGSSFHGVEAISVISGKSSDEASEGKTSAVHLWLLGYDFPDTLMVLTRKRDVYFLTKAKKLAHLNQIKTTLDGVHLLTSSPEDNPANFKTIVDALKGDDENGVSMEERRVGVITKETHEGSFASDWQQQLEQSGVPQTPINEGLSLVMCVKEECERESIKKASQVSCSIYKDVLVDMIEDTLDKEVKKTHKDIAAKADNSIESDKITKRWKEKFAIDKDDIDVAFTTVQSGGKYELKASSEPTKDNLCLTGGCLIVGCGAKYKEYNSAIIRTLIVNPTAEQKDMYTVLTQAFDALVKALRPGAKFRDVYEAARQVVVNKSPALETHFVKSVGSCLGIEFRDSAFTLNGKSDKTVLPGMAFSVQVGLSDMKPKRGKGDMYAIWITDTLVVPLPDKPQPSDTDMVNGDGGGGAAGGGGAGHDDLLVRCLVQDEEVMAEASKLEPVVLTASQKRSLQANSYELEEEEAEDEEDERRAARPSDGKKGNKKKDKKGATGGDGPAVSASVLKNADTVVMSQRLRTRKGELNEEESKEIERKQQELRFKKLQAIRDRFQNGEGEGAGAKKVSVRKMSSITTYQDAGSLPREVERRPNKILLDGDREAVLVPLGGTHVPFHVSTIKNVSCVAEEGKKHSLRINFQVPGSMGQTFKADENPLPDLSDSNSLFIKELVYRTEDERAMNETFRRMKELIKKVKAKQTLEDQKRDLVEQATLQINRSGKSRPILKELMVRPNVSGSRKVIGNLEAHLNGLRFSAARASENVDIIYANIKHMILQPCVKDLIVLIHFHLHNPIMVGKKKTFDVQFFREVGSQADDLDMRRGGRSGYDPDEIAEEEREQRQKKDLNDKFQRFAKDVESLTEKEFDMPYRELAFTGVPNKSNVTILPTVNCLVHLTEWPPFVLTLEDIEIVSFERVMHGLKNFDMVFVFEDYAKAPKKIDSIPTENLDTLKKWLNELDIVWYEGKQNLNWPNILKTIKDDVEGFVEQGGFDYFLGEEDESEEDDDDEEEDEYKDEEDESAEEEDESSDDDESLAEESDESDFQDLDSDEEEGKDWDELEAEAAKEDKKKRELEDQPASRHKRKRK</sequence>
<feature type="region of interest" description="Disordered" evidence="11">
    <location>
        <begin position="841"/>
        <end position="867"/>
    </location>
</feature>
<feature type="compositionally biased region" description="Gly residues" evidence="11">
    <location>
        <begin position="433"/>
        <end position="444"/>
    </location>
</feature>
<dbReference type="STRING" id="1169540.A0A0G4EYN6"/>
<dbReference type="PhylomeDB" id="A0A0G4EYN6"/>
<evidence type="ECO:0000256" key="11">
    <source>
        <dbReference type="SAM" id="MobiDB-lite"/>
    </source>
</evidence>
<dbReference type="Pfam" id="PF24824">
    <property type="entry name" value="PH_SPT16"/>
    <property type="match status" value="1"/>
</dbReference>
<dbReference type="Pfam" id="PF14826">
    <property type="entry name" value="FACT-Spt16_Nlob"/>
    <property type="match status" value="1"/>
</dbReference>
<evidence type="ECO:0000259" key="12">
    <source>
        <dbReference type="SMART" id="SM01285"/>
    </source>
</evidence>
<dbReference type="FunFam" id="2.30.29.210:FF:000001">
    <property type="entry name" value="FACT complex subunit spt16"/>
    <property type="match status" value="1"/>
</dbReference>
<feature type="compositionally biased region" description="Basic and acidic residues" evidence="11">
    <location>
        <begin position="1084"/>
        <end position="1100"/>
    </location>
</feature>
<feature type="compositionally biased region" description="Acidic residues" evidence="11">
    <location>
        <begin position="1017"/>
        <end position="1083"/>
    </location>
</feature>
<feature type="region of interest" description="Disordered" evidence="11">
    <location>
        <begin position="479"/>
        <end position="535"/>
    </location>
</feature>
<protein>
    <recommendedName>
        <fullName evidence="10">FACT complex subunit</fullName>
    </recommendedName>
</protein>
<comment type="subcellular location">
    <subcellularLocation>
        <location evidence="10">Nucleus</location>
    </subcellularLocation>
    <subcellularLocation>
        <location evidence="10">Chromosome</location>
    </subcellularLocation>
</comment>
<feature type="compositionally biased region" description="Basic and acidic residues" evidence="11">
    <location>
        <begin position="499"/>
        <end position="510"/>
    </location>
</feature>
<evidence type="ECO:0000313" key="16">
    <source>
        <dbReference type="Proteomes" id="UP000041254"/>
    </source>
</evidence>
<evidence type="ECO:0000256" key="4">
    <source>
        <dbReference type="ARBA" id="ARBA00022763"/>
    </source>
</evidence>
<dbReference type="InterPro" id="IPR013953">
    <property type="entry name" value="FACT_SPT16_M"/>
</dbReference>
<comment type="function">
    <text evidence="10">Component of the FACT complex, a general chromatin factor that acts to reorganize nucleosomes. The FACT complex is involved in multiple processes that require DNA as a template such as mRNA elongation, DNA replication and DNA repair. During transcription elongation the FACT complex acts as a histone chaperone that both destabilizes and restores nucleosomal structure. It facilitates the passage of RNA polymerase II and transcription by promoting the dissociation of one histone H2A-H2B dimer from the nucleosome, then subsequently promotes the reestablishment of the nucleosome following the passage of RNA polymerase II.</text>
</comment>
<dbReference type="InterPro" id="IPR029148">
    <property type="entry name" value="FACT-SPT16_Nlobe"/>
</dbReference>
<gene>
    <name evidence="15" type="ORF">Vbra_8489</name>
</gene>
<proteinExistence type="inferred from homology"/>
<dbReference type="InterPro" id="IPR056595">
    <property type="entry name" value="Fact-SPT16_PH"/>
</dbReference>
<keyword evidence="6" id="KW-0175">Coiled coil</keyword>
<evidence type="ECO:0000256" key="7">
    <source>
        <dbReference type="ARBA" id="ARBA00023163"/>
    </source>
</evidence>